<dbReference type="InterPro" id="IPR001303">
    <property type="entry name" value="Aldolase_II/adducin_N"/>
</dbReference>
<name>A0A3B0UMZ6_9ZZZZ</name>
<gene>
    <name evidence="7" type="ORF">MNBD_BACTEROID01-2294</name>
</gene>
<dbReference type="CDD" id="cd00398">
    <property type="entry name" value="Aldolase_II"/>
    <property type="match status" value="1"/>
</dbReference>
<dbReference type="GO" id="GO:0016832">
    <property type="term" value="F:aldehyde-lyase activity"/>
    <property type="evidence" value="ECO:0007669"/>
    <property type="project" value="TreeGrafter"/>
</dbReference>
<dbReference type="AlphaFoldDB" id="A0A3B0UMZ6"/>
<dbReference type="FunFam" id="3.40.225.10:FF:000001">
    <property type="entry name" value="L-ribulose-5-phosphate 4-epimerase UlaF"/>
    <property type="match status" value="1"/>
</dbReference>
<sequence length="228" mass="25125">MIEKLKQKVFQANLDLVRHGLVVLTWGNASGIDRDKGLAVIKPSGVSYDDMKPEDMVVADLDGNIVEGEMKPSSDLATHLVLYKKFKGIGGVVHTHSPWATSWAQSGNSIPALGTTHADYFYGDIPCTRKLTKNEVETAYELETGNVIVETFKGLDPKAVPGVIVNNHGPFSWGNSPESAVYHAKVMEEVAKMAFLTLQINPNAQIGRFLLDKHYLRKHGKDAYYGQK</sequence>
<dbReference type="InterPro" id="IPR050197">
    <property type="entry name" value="Aldolase_class_II_sugar_metab"/>
</dbReference>
<dbReference type="GO" id="GO:0008742">
    <property type="term" value="F:L-ribulose-phosphate 4-epimerase activity"/>
    <property type="evidence" value="ECO:0007669"/>
    <property type="project" value="UniProtKB-EC"/>
</dbReference>
<evidence type="ECO:0000256" key="3">
    <source>
        <dbReference type="ARBA" id="ARBA00022833"/>
    </source>
</evidence>
<dbReference type="InterPro" id="IPR036409">
    <property type="entry name" value="Aldolase_II/adducin_N_sf"/>
</dbReference>
<evidence type="ECO:0000256" key="2">
    <source>
        <dbReference type="ARBA" id="ARBA00022723"/>
    </source>
</evidence>
<keyword evidence="2" id="KW-0479">Metal-binding</keyword>
<evidence type="ECO:0000256" key="1">
    <source>
        <dbReference type="ARBA" id="ARBA00001947"/>
    </source>
</evidence>
<comment type="cofactor">
    <cofactor evidence="1">
        <name>Zn(2+)</name>
        <dbReference type="ChEBI" id="CHEBI:29105"/>
    </cofactor>
</comment>
<dbReference type="PANTHER" id="PTHR22789">
    <property type="entry name" value="FUCULOSE PHOSPHATE ALDOLASE"/>
    <property type="match status" value="1"/>
</dbReference>
<keyword evidence="5" id="KW-0119">Carbohydrate metabolism</keyword>
<keyword evidence="4 7" id="KW-0413">Isomerase</keyword>
<dbReference type="SMART" id="SM01007">
    <property type="entry name" value="Aldolase_II"/>
    <property type="match status" value="1"/>
</dbReference>
<evidence type="ECO:0000313" key="7">
    <source>
        <dbReference type="EMBL" id="VAW20976.1"/>
    </source>
</evidence>
<dbReference type="SUPFAM" id="SSF53639">
    <property type="entry name" value="AraD/HMP-PK domain-like"/>
    <property type="match status" value="1"/>
</dbReference>
<protein>
    <submittedName>
        <fullName evidence="7">L-ribulose-5-phosphate 4-epimerase</fullName>
        <ecNumber evidence="7">5.1.3.4</ecNumber>
    </submittedName>
</protein>
<dbReference type="NCBIfam" id="NF006047">
    <property type="entry name" value="PRK08193.1"/>
    <property type="match status" value="1"/>
</dbReference>
<feature type="domain" description="Class II aldolase/adducin N-terminal" evidence="6">
    <location>
        <begin position="7"/>
        <end position="195"/>
    </location>
</feature>
<dbReference type="GO" id="GO:0005829">
    <property type="term" value="C:cytosol"/>
    <property type="evidence" value="ECO:0007669"/>
    <property type="project" value="TreeGrafter"/>
</dbReference>
<dbReference type="PANTHER" id="PTHR22789:SF8">
    <property type="entry name" value="L-RIBULOSE-5-PHOSPHATE 4-EPIMERASE SGBE"/>
    <property type="match status" value="1"/>
</dbReference>
<dbReference type="Pfam" id="PF00596">
    <property type="entry name" value="Aldolase_II"/>
    <property type="match status" value="1"/>
</dbReference>
<dbReference type="EMBL" id="UOEP01000133">
    <property type="protein sequence ID" value="VAW20976.1"/>
    <property type="molecule type" value="Genomic_DNA"/>
</dbReference>
<proteinExistence type="predicted"/>
<organism evidence="7">
    <name type="scientific">hydrothermal vent metagenome</name>
    <dbReference type="NCBI Taxonomy" id="652676"/>
    <lineage>
        <taxon>unclassified sequences</taxon>
        <taxon>metagenomes</taxon>
        <taxon>ecological metagenomes</taxon>
    </lineage>
</organism>
<evidence type="ECO:0000259" key="6">
    <source>
        <dbReference type="SMART" id="SM01007"/>
    </source>
</evidence>
<dbReference type="GO" id="GO:0046872">
    <property type="term" value="F:metal ion binding"/>
    <property type="evidence" value="ECO:0007669"/>
    <property type="project" value="UniProtKB-KW"/>
</dbReference>
<dbReference type="EC" id="5.1.3.4" evidence="7"/>
<accession>A0A3B0UMZ6</accession>
<dbReference type="Gene3D" id="3.40.225.10">
    <property type="entry name" value="Class II aldolase/adducin N-terminal domain"/>
    <property type="match status" value="1"/>
</dbReference>
<evidence type="ECO:0000256" key="4">
    <source>
        <dbReference type="ARBA" id="ARBA00023235"/>
    </source>
</evidence>
<keyword evidence="3" id="KW-0862">Zinc</keyword>
<dbReference type="NCBIfam" id="NF009003">
    <property type="entry name" value="PRK12348.1"/>
    <property type="match status" value="1"/>
</dbReference>
<reference evidence="7" key="1">
    <citation type="submission" date="2018-06" db="EMBL/GenBank/DDBJ databases">
        <authorList>
            <person name="Zhirakovskaya E."/>
        </authorList>
    </citation>
    <scope>NUCLEOTIDE SEQUENCE</scope>
</reference>
<evidence type="ECO:0000256" key="5">
    <source>
        <dbReference type="ARBA" id="ARBA00023277"/>
    </source>
</evidence>
<dbReference type="GO" id="GO:0019323">
    <property type="term" value="P:pentose catabolic process"/>
    <property type="evidence" value="ECO:0007669"/>
    <property type="project" value="TreeGrafter"/>
</dbReference>